<dbReference type="InterPro" id="IPR015813">
    <property type="entry name" value="Pyrv/PenolPyrv_kinase-like_dom"/>
</dbReference>
<dbReference type="RefSeq" id="WP_243645217.1">
    <property type="nucleotide sequence ID" value="NZ_REGA01000005.1"/>
</dbReference>
<gene>
    <name evidence="5" type="ORF">EA473_08305</name>
</gene>
<dbReference type="PANTHER" id="PTHR32308:SF10">
    <property type="entry name" value="CITRATE LYASE SUBUNIT BETA"/>
    <property type="match status" value="1"/>
</dbReference>
<keyword evidence="2" id="KW-0479">Metal-binding</keyword>
<evidence type="ECO:0000256" key="2">
    <source>
        <dbReference type="ARBA" id="ARBA00022723"/>
    </source>
</evidence>
<reference evidence="5 6" key="1">
    <citation type="submission" date="2018-10" db="EMBL/GenBank/DDBJ databases">
        <title>Natrarchaeobius chitinivorans gen. nov., sp. nov., and Natrarchaeobius haloalkaliphilus sp. nov., alkaliphilic, chitin-utilizing haloarchaea from hypersaline alkaline lakes.</title>
        <authorList>
            <person name="Sorokin D.Y."/>
            <person name="Elcheninov A.G."/>
            <person name="Kostrikina N.A."/>
            <person name="Bale N.J."/>
            <person name="Sinninghe Damste J.S."/>
            <person name="Khijniak T.V."/>
            <person name="Kublanov I.V."/>
            <person name="Toshchakov S.V."/>
        </authorList>
    </citation>
    <scope>NUCLEOTIDE SEQUENCE [LARGE SCALE GENOMIC DNA]</scope>
    <source>
        <strain evidence="5 6">AArcht4T</strain>
    </source>
</reference>
<dbReference type="Pfam" id="PF03328">
    <property type="entry name" value="HpcH_HpaI"/>
    <property type="match status" value="1"/>
</dbReference>
<evidence type="ECO:0000313" key="5">
    <source>
        <dbReference type="EMBL" id="RQG95455.1"/>
    </source>
</evidence>
<evidence type="ECO:0000256" key="1">
    <source>
        <dbReference type="ARBA" id="ARBA00001946"/>
    </source>
</evidence>
<organism evidence="5 6">
    <name type="scientific">Natrarchaeobius chitinivorans</name>
    <dbReference type="NCBI Taxonomy" id="1679083"/>
    <lineage>
        <taxon>Archaea</taxon>
        <taxon>Methanobacteriati</taxon>
        <taxon>Methanobacteriota</taxon>
        <taxon>Stenosarchaea group</taxon>
        <taxon>Halobacteria</taxon>
        <taxon>Halobacteriales</taxon>
        <taxon>Natrialbaceae</taxon>
        <taxon>Natrarchaeobius</taxon>
    </lineage>
</organism>
<dbReference type="PIRSF" id="PIRSF015582">
    <property type="entry name" value="Cit_lyase_B"/>
    <property type="match status" value="1"/>
</dbReference>
<protein>
    <recommendedName>
        <fullName evidence="4">HpcH/HpaI aldolase/citrate lyase domain-containing protein</fullName>
    </recommendedName>
</protein>
<dbReference type="Proteomes" id="UP000282323">
    <property type="component" value="Unassembled WGS sequence"/>
</dbReference>
<dbReference type="AlphaFoldDB" id="A0A3N6PE34"/>
<evidence type="ECO:0000259" key="4">
    <source>
        <dbReference type="Pfam" id="PF03328"/>
    </source>
</evidence>
<evidence type="ECO:0000313" key="6">
    <source>
        <dbReference type="Proteomes" id="UP000282323"/>
    </source>
</evidence>
<sequence>MSRSLRRSLQYAPADNHEKIQFAADSNADGVILDLEHLVPASNKDSARSNLTDVINDTVPESKETVVRINGIDSEFWLADTGAAIDAGADTIRLPKVEQPWEIKTVVETATQLTDSIPEFLVQLETPRGVANGVDIARECGNYSAVTGISLGIGDYTNSIGVEDHTRELRAHLLNRIAEFAAIGDMEALGYVHKDLENLRESAEMARDLGHVGQPVSCKVDSGEFIGVLNDVYSGPDQ</sequence>
<dbReference type="SUPFAM" id="SSF51621">
    <property type="entry name" value="Phosphoenolpyruvate/pyruvate domain"/>
    <property type="match status" value="1"/>
</dbReference>
<keyword evidence="3" id="KW-0460">Magnesium</keyword>
<dbReference type="GO" id="GO:0000287">
    <property type="term" value="F:magnesium ion binding"/>
    <property type="evidence" value="ECO:0007669"/>
    <property type="project" value="TreeGrafter"/>
</dbReference>
<comment type="cofactor">
    <cofactor evidence="1">
        <name>Mg(2+)</name>
        <dbReference type="ChEBI" id="CHEBI:18420"/>
    </cofactor>
</comment>
<name>A0A3N6PE34_NATCH</name>
<dbReference type="GO" id="GO:0003824">
    <property type="term" value="F:catalytic activity"/>
    <property type="evidence" value="ECO:0007669"/>
    <property type="project" value="InterPro"/>
</dbReference>
<accession>A0A3N6PE34</accession>
<feature type="domain" description="HpcH/HpaI aldolase/citrate lyase" evidence="4">
    <location>
        <begin position="7"/>
        <end position="212"/>
    </location>
</feature>
<dbReference type="Gene3D" id="3.20.20.60">
    <property type="entry name" value="Phosphoenolpyruvate-binding domains"/>
    <property type="match status" value="1"/>
</dbReference>
<dbReference type="InterPro" id="IPR040442">
    <property type="entry name" value="Pyrv_kinase-like_dom_sf"/>
</dbReference>
<dbReference type="InterPro" id="IPR005000">
    <property type="entry name" value="Aldolase/citrate-lyase_domain"/>
</dbReference>
<evidence type="ECO:0000256" key="3">
    <source>
        <dbReference type="ARBA" id="ARBA00022842"/>
    </source>
</evidence>
<dbReference type="InterPro" id="IPR011206">
    <property type="entry name" value="Citrate_lyase_beta/mcl1/mcl2"/>
</dbReference>
<dbReference type="PANTHER" id="PTHR32308">
    <property type="entry name" value="LYASE BETA SUBUNIT, PUTATIVE (AFU_ORTHOLOGUE AFUA_4G13030)-RELATED"/>
    <property type="match status" value="1"/>
</dbReference>
<proteinExistence type="predicted"/>
<dbReference type="EMBL" id="REGA01000005">
    <property type="protein sequence ID" value="RQG95455.1"/>
    <property type="molecule type" value="Genomic_DNA"/>
</dbReference>
<dbReference type="GO" id="GO:0006107">
    <property type="term" value="P:oxaloacetate metabolic process"/>
    <property type="evidence" value="ECO:0007669"/>
    <property type="project" value="TreeGrafter"/>
</dbReference>
<comment type="caution">
    <text evidence="5">The sequence shown here is derived from an EMBL/GenBank/DDBJ whole genome shotgun (WGS) entry which is preliminary data.</text>
</comment>
<keyword evidence="6" id="KW-1185">Reference proteome</keyword>